<comment type="subcellular location">
    <subcellularLocation>
        <location evidence="1">Membrane</location>
        <topology evidence="1">Single-pass membrane protein</topology>
    </subcellularLocation>
</comment>
<feature type="domain" description="Gnk2-homologous" evidence="19">
    <location>
        <begin position="132"/>
        <end position="239"/>
    </location>
</feature>
<evidence type="ECO:0000313" key="20">
    <source>
        <dbReference type="EMBL" id="CAA3019980.1"/>
    </source>
</evidence>
<evidence type="ECO:0000256" key="5">
    <source>
        <dbReference type="ARBA" id="ARBA00022692"/>
    </source>
</evidence>
<keyword evidence="6 17" id="KW-0732">Signal</keyword>
<comment type="caution">
    <text evidence="20">The sequence shown here is derived from an EMBL/GenBank/DDBJ whole genome shotgun (WGS) entry which is preliminary data.</text>
</comment>
<keyword evidence="11" id="KW-1133">Transmembrane helix</keyword>
<evidence type="ECO:0000256" key="11">
    <source>
        <dbReference type="ARBA" id="ARBA00022989"/>
    </source>
</evidence>
<evidence type="ECO:0000256" key="10">
    <source>
        <dbReference type="ARBA" id="ARBA00022840"/>
    </source>
</evidence>
<dbReference type="InterPro" id="IPR011009">
    <property type="entry name" value="Kinase-like_dom_sf"/>
</dbReference>
<dbReference type="InterPro" id="IPR001245">
    <property type="entry name" value="Ser-Thr/Tyr_kinase_cat_dom"/>
</dbReference>
<evidence type="ECO:0000259" key="18">
    <source>
        <dbReference type="PROSITE" id="PS50011"/>
    </source>
</evidence>
<dbReference type="GO" id="GO:0004674">
    <property type="term" value="F:protein serine/threonine kinase activity"/>
    <property type="evidence" value="ECO:0007669"/>
    <property type="project" value="UniProtKB-KW"/>
</dbReference>
<dbReference type="InterPro" id="IPR008271">
    <property type="entry name" value="Ser/Thr_kinase_AS"/>
</dbReference>
<dbReference type="AlphaFoldDB" id="A0A8S0UNQ1"/>
<evidence type="ECO:0000256" key="2">
    <source>
        <dbReference type="ARBA" id="ARBA00022527"/>
    </source>
</evidence>
<feature type="domain" description="Gnk2-homologous" evidence="19">
    <location>
        <begin position="22"/>
        <end position="126"/>
    </location>
</feature>
<keyword evidence="21" id="KW-1185">Reference proteome</keyword>
<dbReference type="Pfam" id="PF07714">
    <property type="entry name" value="PK_Tyr_Ser-Thr"/>
    <property type="match status" value="1"/>
</dbReference>
<keyword evidence="2 16" id="KW-0723">Serine/threonine-protein kinase</keyword>
<reference evidence="20 21" key="1">
    <citation type="submission" date="2019-12" db="EMBL/GenBank/DDBJ databases">
        <authorList>
            <person name="Alioto T."/>
            <person name="Alioto T."/>
            <person name="Gomez Garrido J."/>
        </authorList>
    </citation>
    <scope>NUCLEOTIDE SEQUENCE [LARGE SCALE GENOMIC DNA]</scope>
</reference>
<feature type="chain" id="PRO_5035785763" evidence="17">
    <location>
        <begin position="24"/>
        <end position="449"/>
    </location>
</feature>
<dbReference type="FunFam" id="3.30.200.20:FF:000142">
    <property type="entry name" value="Cysteine-rich receptor-like protein kinase 10"/>
    <property type="match status" value="1"/>
</dbReference>
<feature type="binding site" evidence="15">
    <location>
        <position position="312"/>
    </location>
    <ligand>
        <name>ATP</name>
        <dbReference type="ChEBI" id="CHEBI:30616"/>
    </ligand>
</feature>
<keyword evidence="4" id="KW-0808">Transferase</keyword>
<dbReference type="Gene3D" id="1.10.510.10">
    <property type="entry name" value="Transferase(Phosphotransferase) domain 1"/>
    <property type="match status" value="1"/>
</dbReference>
<dbReference type="PROSITE" id="PS50011">
    <property type="entry name" value="PROTEIN_KINASE_DOM"/>
    <property type="match status" value="1"/>
</dbReference>
<keyword evidence="14" id="KW-0325">Glycoprotein</keyword>
<dbReference type="PANTHER" id="PTHR27002:SF181">
    <property type="entry name" value="RECEPTOR-LIKE SERINE_THREONINE-PROTEIN KINASE"/>
    <property type="match status" value="1"/>
</dbReference>
<dbReference type="SUPFAM" id="SSF56112">
    <property type="entry name" value="Protein kinase-like (PK-like)"/>
    <property type="match status" value="1"/>
</dbReference>
<evidence type="ECO:0000256" key="17">
    <source>
        <dbReference type="SAM" id="SignalP"/>
    </source>
</evidence>
<dbReference type="OrthoDB" id="878372at2759"/>
<comment type="similarity">
    <text evidence="16">Belongs to the protein kinase superfamily.</text>
</comment>
<gene>
    <name evidence="20" type="ORF">OLEA9_A076023</name>
</gene>
<organism evidence="20 21">
    <name type="scientific">Olea europaea subsp. europaea</name>
    <dbReference type="NCBI Taxonomy" id="158383"/>
    <lineage>
        <taxon>Eukaryota</taxon>
        <taxon>Viridiplantae</taxon>
        <taxon>Streptophyta</taxon>
        <taxon>Embryophyta</taxon>
        <taxon>Tracheophyta</taxon>
        <taxon>Spermatophyta</taxon>
        <taxon>Magnoliopsida</taxon>
        <taxon>eudicotyledons</taxon>
        <taxon>Gunneridae</taxon>
        <taxon>Pentapetalae</taxon>
        <taxon>asterids</taxon>
        <taxon>lamiids</taxon>
        <taxon>Lamiales</taxon>
        <taxon>Oleaceae</taxon>
        <taxon>Oleeae</taxon>
        <taxon>Olea</taxon>
    </lineage>
</organism>
<dbReference type="PROSITE" id="PS00107">
    <property type="entry name" value="PROTEIN_KINASE_ATP"/>
    <property type="match status" value="1"/>
</dbReference>
<evidence type="ECO:0000256" key="9">
    <source>
        <dbReference type="ARBA" id="ARBA00022777"/>
    </source>
</evidence>
<keyword evidence="12" id="KW-0472">Membrane</keyword>
<evidence type="ECO:0000313" key="21">
    <source>
        <dbReference type="Proteomes" id="UP000594638"/>
    </source>
</evidence>
<dbReference type="InterPro" id="IPR000719">
    <property type="entry name" value="Prot_kinase_dom"/>
</dbReference>
<proteinExistence type="inferred from homology"/>
<evidence type="ECO:0000256" key="6">
    <source>
        <dbReference type="ARBA" id="ARBA00022729"/>
    </source>
</evidence>
<accession>A0A8S0UNQ1</accession>
<protein>
    <submittedName>
        <fullName evidence="20">Receptor kinase At4g00960 isoform X2</fullName>
    </submittedName>
</protein>
<dbReference type="InterPro" id="IPR002902">
    <property type="entry name" value="GNK2"/>
</dbReference>
<dbReference type="Gene3D" id="3.30.200.20">
    <property type="entry name" value="Phosphorylase Kinase, domain 1"/>
    <property type="match status" value="1"/>
</dbReference>
<dbReference type="Pfam" id="PF01657">
    <property type="entry name" value="Stress-antifung"/>
    <property type="match status" value="2"/>
</dbReference>
<dbReference type="FunFam" id="1.10.510.10:FF:001019">
    <property type="entry name" value="G-type lectin S-receptor-like serine/threonine-protein kinase B120"/>
    <property type="match status" value="1"/>
</dbReference>
<keyword evidence="8 15" id="KW-0547">Nucleotide-binding</keyword>
<dbReference type="InterPro" id="IPR017441">
    <property type="entry name" value="Protein_kinase_ATP_BS"/>
</dbReference>
<dbReference type="CDD" id="cd23509">
    <property type="entry name" value="Gnk2-like"/>
    <property type="match status" value="2"/>
</dbReference>
<keyword evidence="5" id="KW-0812">Transmembrane</keyword>
<keyword evidence="10 15" id="KW-0067">ATP-binding</keyword>
<dbReference type="FunFam" id="3.30.430.20:FF:000003">
    <property type="entry name" value="Cysteine-rich RLK (RECEPTOR-like protein kinase) 10"/>
    <property type="match status" value="1"/>
</dbReference>
<evidence type="ECO:0000256" key="4">
    <source>
        <dbReference type="ARBA" id="ARBA00022679"/>
    </source>
</evidence>
<dbReference type="SMART" id="SM00220">
    <property type="entry name" value="S_TKc"/>
    <property type="match status" value="1"/>
</dbReference>
<name>A0A8S0UNQ1_OLEEU</name>
<evidence type="ECO:0000256" key="14">
    <source>
        <dbReference type="ARBA" id="ARBA00023180"/>
    </source>
</evidence>
<evidence type="ECO:0000256" key="8">
    <source>
        <dbReference type="ARBA" id="ARBA00022741"/>
    </source>
</evidence>
<evidence type="ECO:0000256" key="7">
    <source>
        <dbReference type="ARBA" id="ARBA00022737"/>
    </source>
</evidence>
<keyword evidence="7" id="KW-0677">Repeat</keyword>
<evidence type="ECO:0000256" key="13">
    <source>
        <dbReference type="ARBA" id="ARBA00023170"/>
    </source>
</evidence>
<dbReference type="GO" id="GO:0005886">
    <property type="term" value="C:plasma membrane"/>
    <property type="evidence" value="ECO:0007669"/>
    <property type="project" value="TreeGrafter"/>
</dbReference>
<evidence type="ECO:0000256" key="12">
    <source>
        <dbReference type="ARBA" id="ARBA00023136"/>
    </source>
</evidence>
<evidence type="ECO:0000256" key="15">
    <source>
        <dbReference type="PROSITE-ProRule" id="PRU10141"/>
    </source>
</evidence>
<dbReference type="Gene3D" id="3.30.430.20">
    <property type="entry name" value="Gnk2 domain, C-X8-C-X2-C motif"/>
    <property type="match status" value="2"/>
</dbReference>
<keyword evidence="13 20" id="KW-0675">Receptor</keyword>
<evidence type="ECO:0000256" key="16">
    <source>
        <dbReference type="RuleBase" id="RU000304"/>
    </source>
</evidence>
<dbReference type="Proteomes" id="UP000594638">
    <property type="component" value="Unassembled WGS sequence"/>
</dbReference>
<dbReference type="GO" id="GO:0005524">
    <property type="term" value="F:ATP binding"/>
    <property type="evidence" value="ECO:0007669"/>
    <property type="project" value="UniProtKB-UniRule"/>
</dbReference>
<dbReference type="PANTHER" id="PTHR27002">
    <property type="entry name" value="RECEPTOR-LIKE SERINE/THREONINE-PROTEIN KINASE SD1-8"/>
    <property type="match status" value="1"/>
</dbReference>
<feature type="signal peptide" evidence="17">
    <location>
        <begin position="1"/>
        <end position="23"/>
    </location>
</feature>
<dbReference type="PROSITE" id="PS51473">
    <property type="entry name" value="GNK2"/>
    <property type="match status" value="2"/>
</dbReference>
<keyword evidence="3" id="KW-0597">Phosphoprotein</keyword>
<evidence type="ECO:0000259" key="19">
    <source>
        <dbReference type="PROSITE" id="PS51473"/>
    </source>
</evidence>
<feature type="domain" description="Protein kinase" evidence="18">
    <location>
        <begin position="284"/>
        <end position="449"/>
    </location>
</feature>
<dbReference type="Gramene" id="OE9A076023T1">
    <property type="protein sequence ID" value="OE9A076023C1"/>
    <property type="gene ID" value="OE9A076023"/>
</dbReference>
<evidence type="ECO:0000256" key="1">
    <source>
        <dbReference type="ARBA" id="ARBA00004167"/>
    </source>
</evidence>
<sequence>MSSQIWLAFIFLNLTNFLAMVKSQTYWCLNNGNYTSNDMYEKNLDTLLSSLSSLIDGNGFYSASNGENSDRVNAMALCRGDVQLDKCRSCINNSMEALLQSCPYQKQAMFWAENGDCMVRYSNESIFGKLATDPFNTWTSGLEFPSPKEFYRDLRALLDNLRSQAAYGGALKKFAAANATAPDFLTLYGLLQCTPDLSSADCSDCLIQAYKIITQCCNGNQGFIVLCPSCILRYETYLFYNDTSLPAPLHPAPTHPAPPAHNEISTVESLYYDFDIISAATNNFSDVNMLGRGGFGIVYKGKLVSGQEIAVKRLSMNSRQGDLEFKNEVLLVASLQHRNLVRLLGFSLKGSERLLIYEFVENGSLDCFLFDPSKCPNLDWDRRYKIIKGIAKGVLYLHEDSRLKIIHRDLKSGNILLDGDINPKISDFGMARLFVQDQTHGSTSRIVGT</sequence>
<evidence type="ECO:0000256" key="3">
    <source>
        <dbReference type="ARBA" id="ARBA00022553"/>
    </source>
</evidence>
<dbReference type="EMBL" id="CACTIH010009032">
    <property type="protein sequence ID" value="CAA3019980.1"/>
    <property type="molecule type" value="Genomic_DNA"/>
</dbReference>
<dbReference type="FunFam" id="3.30.430.20:FF:000002">
    <property type="entry name" value="Cysteine-rich receptor-like protein kinase 10"/>
    <property type="match status" value="1"/>
</dbReference>
<dbReference type="PROSITE" id="PS00108">
    <property type="entry name" value="PROTEIN_KINASE_ST"/>
    <property type="match status" value="1"/>
</dbReference>
<dbReference type="InterPro" id="IPR038408">
    <property type="entry name" value="GNK2_sf"/>
</dbReference>
<keyword evidence="9 20" id="KW-0418">Kinase</keyword>